<name>A0A0D2IQ82_9EURO</name>
<accession>A0A0D2IQ82</accession>
<dbReference type="VEuPathDB" id="FungiDB:Z520_04692"/>
<evidence type="ECO:0008006" key="5">
    <source>
        <dbReference type="Google" id="ProtNLM"/>
    </source>
</evidence>
<gene>
    <name evidence="3" type="ORF">Z520_04692</name>
</gene>
<proteinExistence type="predicted"/>
<reference evidence="3 4" key="1">
    <citation type="submission" date="2015-01" db="EMBL/GenBank/DDBJ databases">
        <title>The Genome Sequence of Fonsecaea multimorphosa CBS 102226.</title>
        <authorList>
            <consortium name="The Broad Institute Genomics Platform"/>
            <person name="Cuomo C."/>
            <person name="de Hoog S."/>
            <person name="Gorbushina A."/>
            <person name="Stielow B."/>
            <person name="Teixiera M."/>
            <person name="Abouelleil A."/>
            <person name="Chapman S.B."/>
            <person name="Priest M."/>
            <person name="Young S.K."/>
            <person name="Wortman J."/>
            <person name="Nusbaum C."/>
            <person name="Birren B."/>
        </authorList>
    </citation>
    <scope>NUCLEOTIDE SEQUENCE [LARGE SCALE GENOMIC DNA]</scope>
    <source>
        <strain evidence="3 4">CBS 102226</strain>
    </source>
</reference>
<sequence>MDFQHELRQALQQRSVSAEKRPAQQFANLELLSQFPKTAIIENLLCRYYTDVHPHFPVAYIPDISRAFSSVWYNSNVPHWSFLALICSTLACAVWCAPENELIELQTLNTADWNDGQSLPKDIMSKRKTSSHHFLNLGAKILELNDYKMNINLDVLRSLLLRDLTHTVFFNDGERANPELWATTNLATSIGLHRAGALYGLEEGVIQQRKAVWTGIQVLSGYQILYCGKPFVPGHNKIDEASGPQVESKNSPTDHGAYWSLQRSTADLTIRVFDAIYSITKPDYSVAEALDGVIQSCLRIPTGDPNLFTVNSFREGTRRIRDLNTWIHHHVLRLLLHRPWAARGFRDETFYASSLQCVTCARRILHGCCSIDWDAHPNAPVYKAHLAGTLVRGGIHALSMILLRMHLEKPRAGDAGTIEDWKADADLFRASLAKCETLARSMPDKIKTSLTTLKNLGRSMGYWSDGTTEDHIQSDQLFATEGNATREPESTILSWKGDGTVSPNWDLQGFGYQDFEQIDWSEFPTGYSDLL</sequence>
<keyword evidence="2" id="KW-0539">Nucleus</keyword>
<comment type="subcellular location">
    <subcellularLocation>
        <location evidence="1">Nucleus</location>
    </subcellularLocation>
</comment>
<dbReference type="RefSeq" id="XP_016633239.1">
    <property type="nucleotide sequence ID" value="XM_016775196.1"/>
</dbReference>
<dbReference type="AlphaFoldDB" id="A0A0D2IQ82"/>
<keyword evidence="4" id="KW-1185">Reference proteome</keyword>
<dbReference type="Proteomes" id="UP000053411">
    <property type="component" value="Unassembled WGS sequence"/>
</dbReference>
<organism evidence="3 4">
    <name type="scientific">Fonsecaea multimorphosa CBS 102226</name>
    <dbReference type="NCBI Taxonomy" id="1442371"/>
    <lineage>
        <taxon>Eukaryota</taxon>
        <taxon>Fungi</taxon>
        <taxon>Dikarya</taxon>
        <taxon>Ascomycota</taxon>
        <taxon>Pezizomycotina</taxon>
        <taxon>Eurotiomycetes</taxon>
        <taxon>Chaetothyriomycetidae</taxon>
        <taxon>Chaetothyriales</taxon>
        <taxon>Herpotrichiellaceae</taxon>
        <taxon>Fonsecaea</taxon>
    </lineage>
</organism>
<protein>
    <recommendedName>
        <fullName evidence="5">Transcription factor domain-containing protein</fullName>
    </recommendedName>
</protein>
<evidence type="ECO:0000313" key="4">
    <source>
        <dbReference type="Proteomes" id="UP000053411"/>
    </source>
</evidence>
<dbReference type="InterPro" id="IPR050613">
    <property type="entry name" value="Sec_Metabolite_Reg"/>
</dbReference>
<dbReference type="GO" id="GO:0005634">
    <property type="term" value="C:nucleus"/>
    <property type="evidence" value="ECO:0007669"/>
    <property type="project" value="UniProtKB-SubCell"/>
</dbReference>
<evidence type="ECO:0000256" key="1">
    <source>
        <dbReference type="ARBA" id="ARBA00004123"/>
    </source>
</evidence>
<evidence type="ECO:0000313" key="3">
    <source>
        <dbReference type="EMBL" id="KIX99116.1"/>
    </source>
</evidence>
<dbReference type="GeneID" id="27710438"/>
<evidence type="ECO:0000256" key="2">
    <source>
        <dbReference type="ARBA" id="ARBA00023242"/>
    </source>
</evidence>
<dbReference type="PANTHER" id="PTHR31001">
    <property type="entry name" value="UNCHARACTERIZED TRANSCRIPTIONAL REGULATORY PROTEIN"/>
    <property type="match status" value="1"/>
</dbReference>
<dbReference type="CDD" id="cd12148">
    <property type="entry name" value="fungal_TF_MHR"/>
    <property type="match status" value="1"/>
</dbReference>
<dbReference type="EMBL" id="KN848069">
    <property type="protein sequence ID" value="KIX99116.1"/>
    <property type="molecule type" value="Genomic_DNA"/>
</dbReference>
<dbReference type="OrthoDB" id="424974at2759"/>